<feature type="domain" description="Helix-turn-helix" evidence="1">
    <location>
        <begin position="76"/>
        <end position="118"/>
    </location>
</feature>
<dbReference type="InterPro" id="IPR010093">
    <property type="entry name" value="SinI_DNA-bd"/>
</dbReference>
<organism evidence="2 3">
    <name type="scientific">Urechidicola croceus</name>
    <dbReference type="NCBI Taxonomy" id="1850246"/>
    <lineage>
        <taxon>Bacteria</taxon>
        <taxon>Pseudomonadati</taxon>
        <taxon>Bacteroidota</taxon>
        <taxon>Flavobacteriia</taxon>
        <taxon>Flavobacteriales</taxon>
        <taxon>Flavobacteriaceae</taxon>
        <taxon>Urechidicola</taxon>
    </lineage>
</organism>
<sequence>MSSNIHIPKTCQFCGKAFIARTTVTKYCGNSCAKKAYKKRKRDEKIQSAIDDTKENLQSLQTINIITPQNLSQKEFLSITEVSELLGVSRWTIQRMVKRGQLTVKQIGRKKIMARNQIDNLFI</sequence>
<name>A0A1D8PBN1_9FLAO</name>
<dbReference type="NCBIfam" id="TIGR01764">
    <property type="entry name" value="excise"/>
    <property type="match status" value="1"/>
</dbReference>
<dbReference type="EMBL" id="CP017478">
    <property type="protein sequence ID" value="AOW21986.1"/>
    <property type="molecule type" value="Genomic_DNA"/>
</dbReference>
<dbReference type="RefSeq" id="WP_070238145.1">
    <property type="nucleotide sequence ID" value="NZ_CP017478.1"/>
</dbReference>
<dbReference type="STRING" id="1850246.LPB138_02450"/>
<protein>
    <submittedName>
        <fullName evidence="2">DNA-binding protein</fullName>
    </submittedName>
</protein>
<dbReference type="GO" id="GO:0003677">
    <property type="term" value="F:DNA binding"/>
    <property type="evidence" value="ECO:0007669"/>
    <property type="project" value="UniProtKB-KW"/>
</dbReference>
<dbReference type="SUPFAM" id="SSF46955">
    <property type="entry name" value="Putative DNA-binding domain"/>
    <property type="match status" value="1"/>
</dbReference>
<evidence type="ECO:0000313" key="2">
    <source>
        <dbReference type="EMBL" id="AOW21986.1"/>
    </source>
</evidence>
<dbReference type="InterPro" id="IPR041657">
    <property type="entry name" value="HTH_17"/>
</dbReference>
<gene>
    <name evidence="2" type="ORF">LPB138_02450</name>
</gene>
<evidence type="ECO:0000259" key="1">
    <source>
        <dbReference type="Pfam" id="PF12728"/>
    </source>
</evidence>
<dbReference type="OrthoDB" id="1003442at2"/>
<dbReference type="InterPro" id="IPR009061">
    <property type="entry name" value="DNA-bd_dom_put_sf"/>
</dbReference>
<keyword evidence="2" id="KW-0238">DNA-binding</keyword>
<evidence type="ECO:0000313" key="3">
    <source>
        <dbReference type="Proteomes" id="UP000176050"/>
    </source>
</evidence>
<reference evidence="2 3" key="1">
    <citation type="submission" date="2016-10" db="EMBL/GenBank/DDBJ databases">
        <title>Lutibacter sp. LPB0138, isolated from marine gastropod.</title>
        <authorList>
            <person name="Kim E."/>
            <person name="Yi H."/>
        </authorList>
    </citation>
    <scope>NUCLEOTIDE SEQUENCE [LARGE SCALE GENOMIC DNA]</scope>
    <source>
        <strain evidence="2 3">LPB0138</strain>
    </source>
</reference>
<dbReference type="Proteomes" id="UP000176050">
    <property type="component" value="Chromosome"/>
</dbReference>
<accession>A0A1D8PBN1</accession>
<dbReference type="KEGG" id="lul:LPB138_02450"/>
<dbReference type="AlphaFoldDB" id="A0A1D8PBN1"/>
<dbReference type="Pfam" id="PF12728">
    <property type="entry name" value="HTH_17"/>
    <property type="match status" value="1"/>
</dbReference>
<proteinExistence type="predicted"/>
<keyword evidence="3" id="KW-1185">Reference proteome</keyword>